<dbReference type="FunFam" id="2.70.210.12:FF:000001">
    <property type="entry name" value="GTPase Obg"/>
    <property type="match status" value="1"/>
</dbReference>
<dbReference type="InterPro" id="IPR036726">
    <property type="entry name" value="GTP1_OBG_dom_sf"/>
</dbReference>
<keyword evidence="2" id="KW-0547">Nucleotide-binding</keyword>
<accession>A0A812CQV1</accession>
<feature type="domain" description="OBG-type G" evidence="4">
    <location>
        <begin position="255"/>
        <end position="369"/>
    </location>
</feature>
<reference evidence="6" key="1">
    <citation type="submission" date="2021-01" db="EMBL/GenBank/DDBJ databases">
        <authorList>
            <person name="Li R."/>
            <person name="Bekaert M."/>
        </authorList>
    </citation>
    <scope>NUCLEOTIDE SEQUENCE</scope>
    <source>
        <strain evidence="6">Farmed</strain>
    </source>
</reference>
<dbReference type="InterPro" id="IPR045086">
    <property type="entry name" value="OBG_GTPase"/>
</dbReference>
<gene>
    <name evidence="6" type="ORF">SPHA_38396</name>
</gene>
<protein>
    <submittedName>
        <fullName evidence="6">ObgE</fullName>
        <ecNumber evidence="6">3.6.5.-</ecNumber>
    </submittedName>
</protein>
<organism evidence="6 7">
    <name type="scientific">Acanthosepion pharaonis</name>
    <name type="common">Pharaoh cuttlefish</name>
    <name type="synonym">Sepia pharaonis</name>
    <dbReference type="NCBI Taxonomy" id="158019"/>
    <lineage>
        <taxon>Eukaryota</taxon>
        <taxon>Metazoa</taxon>
        <taxon>Spiralia</taxon>
        <taxon>Lophotrochozoa</taxon>
        <taxon>Mollusca</taxon>
        <taxon>Cephalopoda</taxon>
        <taxon>Coleoidea</taxon>
        <taxon>Decapodiformes</taxon>
        <taxon>Sepiida</taxon>
        <taxon>Sepiina</taxon>
        <taxon>Sepiidae</taxon>
        <taxon>Acanthosepion</taxon>
    </lineage>
</organism>
<dbReference type="SUPFAM" id="SSF82051">
    <property type="entry name" value="Obg GTP-binding protein N-terminal domain"/>
    <property type="match status" value="1"/>
</dbReference>
<dbReference type="CDD" id="cd01898">
    <property type="entry name" value="Obg"/>
    <property type="match status" value="1"/>
</dbReference>
<dbReference type="Pfam" id="PF01926">
    <property type="entry name" value="MMR_HSR1"/>
    <property type="match status" value="1"/>
</dbReference>
<dbReference type="InterPro" id="IPR027417">
    <property type="entry name" value="P-loop_NTPase"/>
</dbReference>
<evidence type="ECO:0000259" key="4">
    <source>
        <dbReference type="PROSITE" id="PS51710"/>
    </source>
</evidence>
<dbReference type="PROSITE" id="PS51883">
    <property type="entry name" value="OBG"/>
    <property type="match status" value="1"/>
</dbReference>
<evidence type="ECO:0000256" key="1">
    <source>
        <dbReference type="ARBA" id="ARBA00007699"/>
    </source>
</evidence>
<comment type="similarity">
    <text evidence="1">Belongs to the TRAFAC class OBG-HflX-like GTPase superfamily. OBG GTPase family.</text>
</comment>
<dbReference type="OrthoDB" id="347018at2759"/>
<dbReference type="Gene3D" id="2.70.210.12">
    <property type="entry name" value="GTP1/OBG domain"/>
    <property type="match status" value="1"/>
</dbReference>
<dbReference type="EMBL" id="CAHIKZ030001741">
    <property type="protein sequence ID" value="CAE1273700.1"/>
    <property type="molecule type" value="Genomic_DNA"/>
</dbReference>
<dbReference type="EC" id="3.6.5.-" evidence="6"/>
<feature type="domain" description="Obg" evidence="5">
    <location>
        <begin position="71"/>
        <end position="226"/>
    </location>
</feature>
<keyword evidence="6" id="KW-0378">Hydrolase</keyword>
<sequence length="384" mass="42954">MIDAILEIAHVEIFILFKRMFSRRFLCLAFEVKTIIRRTFCDFKPDFSFGDLDRPRVVKSHKPRSQSYADRNFVDFKEVQVIAGKGGNGCLSFLQLPQTEWAGPDGGDGGNGGHIIFEASRNVKSLGHLKSIIRGADGNNGRNKNCHGKNAKHTIVKVPLGSVVRNSEKKILSNLKRDNHYFLAARGGAGGKGNRFFLTNEERAPTTVEEGALGQNFHLSVELQTLAHVGLIGFPNVGKSTLLRAISRARPKVAVADIPGLIEGAHQNRGLGFSFLRHIERCSCLLYVIDLSGHKCWTQLTALKAELEQYQKGLSKRPHAIVANKIDLPWAKKNLEHLKNEVNLPIFAISAKHRVNMDPLLSQIRLLYDNNVELEKDLDEEEFY</sequence>
<comment type="caution">
    <text evidence="6">The sequence shown here is derived from an EMBL/GenBank/DDBJ whole genome shotgun (WGS) entry which is preliminary data.</text>
</comment>
<dbReference type="GO" id="GO:0005525">
    <property type="term" value="F:GTP binding"/>
    <property type="evidence" value="ECO:0007669"/>
    <property type="project" value="UniProtKB-KW"/>
</dbReference>
<dbReference type="InterPro" id="IPR031167">
    <property type="entry name" value="G_OBG"/>
</dbReference>
<dbReference type="SUPFAM" id="SSF52540">
    <property type="entry name" value="P-loop containing nucleoside triphosphate hydrolases"/>
    <property type="match status" value="1"/>
</dbReference>
<evidence type="ECO:0000313" key="6">
    <source>
        <dbReference type="EMBL" id="CAE1273700.1"/>
    </source>
</evidence>
<evidence type="ECO:0000313" key="7">
    <source>
        <dbReference type="Proteomes" id="UP000597762"/>
    </source>
</evidence>
<keyword evidence="7" id="KW-1185">Reference proteome</keyword>
<dbReference type="Pfam" id="PF01018">
    <property type="entry name" value="GTP1_OBG"/>
    <property type="match status" value="1"/>
</dbReference>
<dbReference type="PANTHER" id="PTHR11702:SF31">
    <property type="entry name" value="MITOCHONDRIAL RIBOSOME-ASSOCIATED GTPASE 2"/>
    <property type="match status" value="1"/>
</dbReference>
<dbReference type="InterPro" id="IPR006073">
    <property type="entry name" value="GTP-bd"/>
</dbReference>
<name>A0A812CQV1_ACAPH</name>
<dbReference type="InterPro" id="IPR006169">
    <property type="entry name" value="GTP1_OBG_dom"/>
</dbReference>
<dbReference type="Proteomes" id="UP000597762">
    <property type="component" value="Unassembled WGS sequence"/>
</dbReference>
<dbReference type="AlphaFoldDB" id="A0A812CQV1"/>
<dbReference type="Gene3D" id="3.40.50.300">
    <property type="entry name" value="P-loop containing nucleotide triphosphate hydrolases"/>
    <property type="match status" value="2"/>
</dbReference>
<dbReference type="GO" id="GO:0042254">
    <property type="term" value="P:ribosome biogenesis"/>
    <property type="evidence" value="ECO:0007669"/>
    <property type="project" value="UniProtKB-UniRule"/>
</dbReference>
<evidence type="ECO:0000259" key="5">
    <source>
        <dbReference type="PROSITE" id="PS51883"/>
    </source>
</evidence>
<proteinExistence type="inferred from homology"/>
<evidence type="ECO:0000256" key="3">
    <source>
        <dbReference type="ARBA" id="ARBA00023134"/>
    </source>
</evidence>
<evidence type="ECO:0000256" key="2">
    <source>
        <dbReference type="ARBA" id="ARBA00022741"/>
    </source>
</evidence>
<keyword evidence="3" id="KW-0342">GTP-binding</keyword>
<dbReference type="PROSITE" id="PS51710">
    <property type="entry name" value="G_OBG"/>
    <property type="match status" value="1"/>
</dbReference>
<dbReference type="GO" id="GO:0005739">
    <property type="term" value="C:mitochondrion"/>
    <property type="evidence" value="ECO:0007669"/>
    <property type="project" value="TreeGrafter"/>
</dbReference>
<dbReference type="GO" id="GO:0003924">
    <property type="term" value="F:GTPase activity"/>
    <property type="evidence" value="ECO:0007669"/>
    <property type="project" value="InterPro"/>
</dbReference>
<dbReference type="PANTHER" id="PTHR11702">
    <property type="entry name" value="DEVELOPMENTALLY REGULATED GTP-BINDING PROTEIN-RELATED"/>
    <property type="match status" value="1"/>
</dbReference>